<dbReference type="OrthoDB" id="833511at2"/>
<dbReference type="AlphaFoldDB" id="A0A1G5ZCA3"/>
<protein>
    <recommendedName>
        <fullName evidence="3">TolB-like 6-blade propeller-like</fullName>
    </recommendedName>
</protein>
<dbReference type="EMBL" id="FMXE01000031">
    <property type="protein sequence ID" value="SDA92100.1"/>
    <property type="molecule type" value="Genomic_DNA"/>
</dbReference>
<name>A0A1G5ZCA3_9BACT</name>
<evidence type="ECO:0000313" key="1">
    <source>
        <dbReference type="EMBL" id="SDA92100.1"/>
    </source>
</evidence>
<keyword evidence="2" id="KW-1185">Reference proteome</keyword>
<dbReference type="PROSITE" id="PS51257">
    <property type="entry name" value="PROKAR_LIPOPROTEIN"/>
    <property type="match status" value="1"/>
</dbReference>
<proteinExistence type="predicted"/>
<sequence length="391" mass="44841">MIRNLIKLGVLGLIAITSCEKANKEIVKSIDIQLDYHFDTVIIERNDHFLFLNMGLTMSDFSEYDNKLYNLNPYNGEVEVIDILKGELTEVIQYDFDGPNSIRTLFTSGIKKGSNGNVFFLDQYIVHVLDSSNNKISSVRIDKSFLSGDRLPDKVDMDPMGKISATGSKYVTFYREFPEIGGRLLGIAIVDLVSLSLKIIPIESLNDLNEFDIRLKIGDEIKRTSSASNYISWHESNVIISNSVRNEVLYYDYSKDSLSHLFFTSSFTSDSNSKRNLIANNDEESFDNMVSDKFDKVNFGPIIQDSKNGLFYRFSQEHSGYVNGEKNYKHVLAIFDKNFSLIHEEMLNINGTNSFRLFFGKSFFIDNILYCYLNINDEMAFVRLHFNFNNL</sequence>
<dbReference type="STRING" id="279824.SAMN03080617_03508"/>
<evidence type="ECO:0008006" key="3">
    <source>
        <dbReference type="Google" id="ProtNLM"/>
    </source>
</evidence>
<dbReference type="InterPro" id="IPR025316">
    <property type="entry name" value="DUF4221"/>
</dbReference>
<gene>
    <name evidence="1" type="ORF">SAMN03080617_03508</name>
</gene>
<dbReference type="RefSeq" id="WP_092732824.1">
    <property type="nucleotide sequence ID" value="NZ_FMXE01000031.1"/>
</dbReference>
<evidence type="ECO:0000313" key="2">
    <source>
        <dbReference type="Proteomes" id="UP000198756"/>
    </source>
</evidence>
<accession>A0A1G5ZCA3</accession>
<organism evidence="1 2">
    <name type="scientific">Algoriphagus alkaliphilus</name>
    <dbReference type="NCBI Taxonomy" id="279824"/>
    <lineage>
        <taxon>Bacteria</taxon>
        <taxon>Pseudomonadati</taxon>
        <taxon>Bacteroidota</taxon>
        <taxon>Cytophagia</taxon>
        <taxon>Cytophagales</taxon>
        <taxon>Cyclobacteriaceae</taxon>
        <taxon>Algoriphagus</taxon>
    </lineage>
</organism>
<dbReference type="Proteomes" id="UP000198756">
    <property type="component" value="Unassembled WGS sequence"/>
</dbReference>
<dbReference type="Pfam" id="PF13970">
    <property type="entry name" value="DUF4221"/>
    <property type="match status" value="1"/>
</dbReference>
<dbReference type="SUPFAM" id="SSF63825">
    <property type="entry name" value="YWTD domain"/>
    <property type="match status" value="1"/>
</dbReference>
<reference evidence="2" key="1">
    <citation type="submission" date="2016-10" db="EMBL/GenBank/DDBJ databases">
        <authorList>
            <person name="Varghese N."/>
            <person name="Submissions S."/>
        </authorList>
    </citation>
    <scope>NUCLEOTIDE SEQUENCE [LARGE SCALE GENOMIC DNA]</scope>
    <source>
        <strain evidence="2">DSM 22703</strain>
    </source>
</reference>